<evidence type="ECO:0000313" key="4">
    <source>
        <dbReference type="Proteomes" id="UP000186953"/>
    </source>
</evidence>
<reference evidence="4" key="1">
    <citation type="submission" date="2017-01" db="EMBL/GenBank/DDBJ databases">
        <authorList>
            <person name="Varghese N."/>
            <person name="Submissions S."/>
        </authorList>
    </citation>
    <scope>NUCLEOTIDE SEQUENCE [LARGE SCALE GENOMIC DNA]</scope>
    <source>
        <strain evidence="4">DSM 15366</strain>
    </source>
</reference>
<evidence type="ECO:0000256" key="1">
    <source>
        <dbReference type="PROSITE-ProRule" id="PRU00169"/>
    </source>
</evidence>
<dbReference type="InterPro" id="IPR001789">
    <property type="entry name" value="Sig_transdc_resp-reg_receiver"/>
</dbReference>
<dbReference type="Pfam" id="PF00072">
    <property type="entry name" value="Response_reg"/>
    <property type="match status" value="1"/>
</dbReference>
<dbReference type="PANTHER" id="PTHR44520:SF2">
    <property type="entry name" value="RESPONSE REGULATOR RCP1"/>
    <property type="match status" value="1"/>
</dbReference>
<name>A0A1N6SEP3_9FLAO</name>
<evidence type="ECO:0000313" key="3">
    <source>
        <dbReference type="EMBL" id="SIQ39588.1"/>
    </source>
</evidence>
<sequence length="150" mass="17386">MCLDVVILSNTPNSINMIQNPLVWIIDDDDISKYVMRRYLNQLAVTRITDFPDSVQPLKFIQNNYNSIDELPDIIFLDLHMPVLNGFDFIRDYQLVADKIDKQIHIIMLTSSINTQDVDYAKTLPAITDYFIKPIKHGDLARIMSVELKQ</sequence>
<dbReference type="PANTHER" id="PTHR44520">
    <property type="entry name" value="RESPONSE REGULATOR RCP1-RELATED"/>
    <property type="match status" value="1"/>
</dbReference>
<gene>
    <name evidence="3" type="ORF">SAMN05421797_1011639</name>
</gene>
<dbReference type="GO" id="GO:0000160">
    <property type="term" value="P:phosphorelay signal transduction system"/>
    <property type="evidence" value="ECO:0007669"/>
    <property type="project" value="InterPro"/>
</dbReference>
<dbReference type="AlphaFoldDB" id="A0A1N6SEP3"/>
<dbReference type="Proteomes" id="UP000186953">
    <property type="component" value="Unassembled WGS sequence"/>
</dbReference>
<feature type="modified residue" description="4-aspartylphosphate" evidence="1">
    <location>
        <position position="78"/>
    </location>
</feature>
<dbReference type="PROSITE" id="PS50110">
    <property type="entry name" value="RESPONSE_REGULATORY"/>
    <property type="match status" value="1"/>
</dbReference>
<dbReference type="STRING" id="228959.SAMN05421797_1011639"/>
<keyword evidence="4" id="KW-1185">Reference proteome</keyword>
<feature type="domain" description="Response regulatory" evidence="2">
    <location>
        <begin position="22"/>
        <end position="148"/>
    </location>
</feature>
<dbReference type="Gene3D" id="3.40.50.2300">
    <property type="match status" value="1"/>
</dbReference>
<dbReference type="SMART" id="SM00448">
    <property type="entry name" value="REC"/>
    <property type="match status" value="1"/>
</dbReference>
<dbReference type="SUPFAM" id="SSF52172">
    <property type="entry name" value="CheY-like"/>
    <property type="match status" value="1"/>
</dbReference>
<organism evidence="3 4">
    <name type="scientific">Maribacter ulvicola</name>
    <dbReference type="NCBI Taxonomy" id="228959"/>
    <lineage>
        <taxon>Bacteria</taxon>
        <taxon>Pseudomonadati</taxon>
        <taxon>Bacteroidota</taxon>
        <taxon>Flavobacteriia</taxon>
        <taxon>Flavobacteriales</taxon>
        <taxon>Flavobacteriaceae</taxon>
        <taxon>Maribacter</taxon>
    </lineage>
</organism>
<accession>A0A1N6SEP3</accession>
<evidence type="ECO:0000259" key="2">
    <source>
        <dbReference type="PROSITE" id="PS50110"/>
    </source>
</evidence>
<dbReference type="InterPro" id="IPR011006">
    <property type="entry name" value="CheY-like_superfamily"/>
</dbReference>
<keyword evidence="1" id="KW-0597">Phosphoprotein</keyword>
<proteinExistence type="predicted"/>
<dbReference type="EMBL" id="FTMA01000001">
    <property type="protein sequence ID" value="SIQ39588.1"/>
    <property type="molecule type" value="Genomic_DNA"/>
</dbReference>
<protein>
    <submittedName>
        <fullName evidence="3">CheY chemotaxis protein or a CheY-like REC (Receiver) domain</fullName>
    </submittedName>
</protein>
<dbReference type="InterPro" id="IPR052893">
    <property type="entry name" value="TCS_response_regulator"/>
</dbReference>